<sequence length="263" mass="27783">MNATMTNDLPVYDHVHGTGPTLVFVHYWGGSALTWAPVVAGLEGRDIVTIDFRGWSRSRSLPGPFSLNQLATDTLNVIADAEIADFVLVGHSLGGKVAQLVAATRPDGLRGVILVAPAPARPADVITPEYQEELSHAYDSDQSAAWARDNVLTATALTDAVKAQVVKDSRSSATGAAAEWPLHGIAQDISAEIARVTVPALVITGQNDQVEPTDVLRRNLLPHLANAELTVIPNSGHLIPLEAPTKLASVVEAFASTLSSLRA</sequence>
<proteinExistence type="predicted"/>
<protein>
    <submittedName>
        <fullName evidence="3">Alpha/beta hydrolase</fullName>
    </submittedName>
</protein>
<dbReference type="PRINTS" id="PR00111">
    <property type="entry name" value="ABHYDROLASE"/>
</dbReference>
<dbReference type="SUPFAM" id="SSF53474">
    <property type="entry name" value="alpha/beta-Hydrolases"/>
    <property type="match status" value="1"/>
</dbReference>
<keyword evidence="4" id="KW-1185">Reference proteome</keyword>
<dbReference type="Pfam" id="PF12697">
    <property type="entry name" value="Abhydrolase_6"/>
    <property type="match status" value="1"/>
</dbReference>
<dbReference type="InterPro" id="IPR029058">
    <property type="entry name" value="AB_hydrolase_fold"/>
</dbReference>
<dbReference type="Gene3D" id="3.40.50.1820">
    <property type="entry name" value="alpha/beta hydrolase"/>
    <property type="match status" value="1"/>
</dbReference>
<evidence type="ECO:0000259" key="2">
    <source>
        <dbReference type="Pfam" id="PF12697"/>
    </source>
</evidence>
<organism evidence="3 4">
    <name type="scientific">Paramicrobacterium chengjingii</name>
    <dbReference type="NCBI Taxonomy" id="2769067"/>
    <lineage>
        <taxon>Bacteria</taxon>
        <taxon>Bacillati</taxon>
        <taxon>Actinomycetota</taxon>
        <taxon>Actinomycetes</taxon>
        <taxon>Micrococcales</taxon>
        <taxon>Microbacteriaceae</taxon>
        <taxon>Paramicrobacterium</taxon>
    </lineage>
</organism>
<dbReference type="InterPro" id="IPR050266">
    <property type="entry name" value="AB_hydrolase_sf"/>
</dbReference>
<keyword evidence="1 3" id="KW-0378">Hydrolase</keyword>
<dbReference type="PANTHER" id="PTHR43798:SF31">
    <property type="entry name" value="AB HYDROLASE SUPERFAMILY PROTEIN YCLE"/>
    <property type="match status" value="1"/>
</dbReference>
<accession>A0ABX6YL42</accession>
<name>A0ABX6YL42_9MICO</name>
<reference evidence="3 4" key="1">
    <citation type="submission" date="2020-12" db="EMBL/GenBank/DDBJ databases">
        <title>Microbacterium sp. HY060.</title>
        <authorList>
            <person name="Zhou J."/>
        </authorList>
    </citation>
    <scope>NUCLEOTIDE SEQUENCE [LARGE SCALE GENOMIC DNA]</scope>
    <source>
        <strain evidence="3 4">HY60</strain>
    </source>
</reference>
<dbReference type="PANTHER" id="PTHR43798">
    <property type="entry name" value="MONOACYLGLYCEROL LIPASE"/>
    <property type="match status" value="1"/>
</dbReference>
<gene>
    <name evidence="3" type="ORF">HCR76_05775</name>
</gene>
<dbReference type="EMBL" id="CP061169">
    <property type="protein sequence ID" value="QPZ39564.1"/>
    <property type="molecule type" value="Genomic_DNA"/>
</dbReference>
<dbReference type="Proteomes" id="UP000662814">
    <property type="component" value="Chromosome"/>
</dbReference>
<evidence type="ECO:0000256" key="1">
    <source>
        <dbReference type="ARBA" id="ARBA00022801"/>
    </source>
</evidence>
<evidence type="ECO:0000313" key="4">
    <source>
        <dbReference type="Proteomes" id="UP000662814"/>
    </source>
</evidence>
<evidence type="ECO:0000313" key="3">
    <source>
        <dbReference type="EMBL" id="QPZ39564.1"/>
    </source>
</evidence>
<dbReference type="InterPro" id="IPR000073">
    <property type="entry name" value="AB_hydrolase_1"/>
</dbReference>
<feature type="domain" description="AB hydrolase-1" evidence="2">
    <location>
        <begin position="22"/>
        <end position="249"/>
    </location>
</feature>
<dbReference type="GO" id="GO:0016787">
    <property type="term" value="F:hydrolase activity"/>
    <property type="evidence" value="ECO:0007669"/>
    <property type="project" value="UniProtKB-KW"/>
</dbReference>